<dbReference type="Gramene" id="Manes.12G057700.1.v8.1">
    <property type="protein sequence ID" value="Manes.12G057700.1.v8.1.CDS"/>
    <property type="gene ID" value="Manes.12G057700.v8.1"/>
</dbReference>
<dbReference type="Gramene" id="Manes.12G057901.2.v8.1">
    <property type="protein sequence ID" value="Manes.12G057901.2.v8.1.CDS"/>
    <property type="gene ID" value="Manes.12G057901.v8.1"/>
</dbReference>
<dbReference type="PANTHER" id="PTHR37766">
    <property type="entry name" value="OS01G0897100 PROTEIN"/>
    <property type="match status" value="1"/>
</dbReference>
<comment type="caution">
    <text evidence="1">The sequence shown here is derived from an EMBL/GenBank/DDBJ whole genome shotgun (WGS) entry which is preliminary data.</text>
</comment>
<evidence type="ECO:0000313" key="1">
    <source>
        <dbReference type="EMBL" id="OAY34919.1"/>
    </source>
</evidence>
<dbReference type="PANTHER" id="PTHR37766:SF1">
    <property type="entry name" value="OS01G0897100 PROTEIN"/>
    <property type="match status" value="1"/>
</dbReference>
<reference evidence="2" key="1">
    <citation type="journal article" date="2016" name="Nat. Biotechnol.">
        <title>Sequencing wild and cultivated cassava and related species reveals extensive interspecific hybridization and genetic diversity.</title>
        <authorList>
            <person name="Bredeson J.V."/>
            <person name="Lyons J.B."/>
            <person name="Prochnik S.E."/>
            <person name="Wu G.A."/>
            <person name="Ha C.M."/>
            <person name="Edsinger-Gonzales E."/>
            <person name="Grimwood J."/>
            <person name="Schmutz J."/>
            <person name="Rabbi I.Y."/>
            <person name="Egesi C."/>
            <person name="Nauluvula P."/>
            <person name="Lebot V."/>
            <person name="Ndunguru J."/>
            <person name="Mkamilo G."/>
            <person name="Bart R.S."/>
            <person name="Setter T.L."/>
            <person name="Gleadow R.M."/>
            <person name="Kulakow P."/>
            <person name="Ferguson M.E."/>
            <person name="Rounsley S."/>
            <person name="Rokhsar D.S."/>
        </authorList>
    </citation>
    <scope>NUCLEOTIDE SEQUENCE [LARGE SCALE GENOMIC DNA]</scope>
    <source>
        <strain evidence="2">cv. AM560-2</strain>
    </source>
</reference>
<dbReference type="AlphaFoldDB" id="A0A2C9UTN9"/>
<sequence>MVHLFLSEPNWKEDGVRGDSVVAKQWISLLNQLESLIWSLMTAGGGAEARLWLCSTISGVTSLTSRQQRDLFENLLRTRPTNHSLASQLLQMIFEKQPRKAGPIMAKRSYMLEKFFAGNPKRVMQWFSNFANGGGLDHKKGAKALSQFAFVNRDICWEELEWKGKHGQSPAVVATKPHYFLDLDVQRTVENFLDNVPEFSSSTEFAESLRDGDILFIDTKYFVEFFVGLMYKEDSRDVWEVISQFLMNESFSFLCNRLLITLGDRELFTVLELLHTYLSMNMEPVDFGNSSCGLEFALSRFNDCESFDQLLLLNAVINQGRQLLRLVHDEESQEEQTKIKDIVSQICTISSTANSLDPLLNECFKMKTTEAIKFLGLQSWVIHYALSDESRISESWESLFSNNGISFQKSDKYANLHHDGLSEESDYELDNVASVKRKRRKKKKSRKKKRNFDDEEFYENELLDLDTSNNQLGLQSKAGSWLLSTDGFSASWTNVDLPDHLSKFCFSTWMKWVFAK</sequence>
<name>A0A2C9UTN9_MANES</name>
<dbReference type="Proteomes" id="UP000091857">
    <property type="component" value="Chromosome 12"/>
</dbReference>
<dbReference type="EMBL" id="CM004398">
    <property type="protein sequence ID" value="OAY34919.1"/>
    <property type="molecule type" value="Genomic_DNA"/>
</dbReference>
<accession>A0A2C9UTN9</accession>
<keyword evidence="2" id="KW-1185">Reference proteome</keyword>
<dbReference type="OrthoDB" id="1927237at2759"/>
<evidence type="ECO:0000313" key="2">
    <source>
        <dbReference type="Proteomes" id="UP000091857"/>
    </source>
</evidence>
<protein>
    <submittedName>
        <fullName evidence="1">Uncharacterized protein</fullName>
    </submittedName>
</protein>
<proteinExistence type="predicted"/>
<organism evidence="1 2">
    <name type="scientific">Manihot esculenta</name>
    <name type="common">Cassava</name>
    <name type="synonym">Jatropha manihot</name>
    <dbReference type="NCBI Taxonomy" id="3983"/>
    <lineage>
        <taxon>Eukaryota</taxon>
        <taxon>Viridiplantae</taxon>
        <taxon>Streptophyta</taxon>
        <taxon>Embryophyta</taxon>
        <taxon>Tracheophyta</taxon>
        <taxon>Spermatophyta</taxon>
        <taxon>Magnoliopsida</taxon>
        <taxon>eudicotyledons</taxon>
        <taxon>Gunneridae</taxon>
        <taxon>Pentapetalae</taxon>
        <taxon>rosids</taxon>
        <taxon>fabids</taxon>
        <taxon>Malpighiales</taxon>
        <taxon>Euphorbiaceae</taxon>
        <taxon>Crotonoideae</taxon>
        <taxon>Manihoteae</taxon>
        <taxon>Manihot</taxon>
    </lineage>
</organism>
<gene>
    <name evidence="1" type="ORF">MANES_12G057700v8</name>
</gene>